<accession>A0ABX7L9N0</accession>
<reference evidence="1 2" key="1">
    <citation type="submission" date="2021-02" db="EMBL/GenBank/DDBJ databases">
        <title>Paenibacillus tianjinensis sp. nov.</title>
        <authorList>
            <person name="Liu H."/>
        </authorList>
    </citation>
    <scope>NUCLEOTIDE SEQUENCE [LARGE SCALE GENOMIC DNA]</scope>
    <source>
        <strain evidence="1 2">TB2019</strain>
    </source>
</reference>
<gene>
    <name evidence="1" type="ORF">JRJ22_19435</name>
</gene>
<keyword evidence="2" id="KW-1185">Reference proteome</keyword>
<evidence type="ECO:0000313" key="1">
    <source>
        <dbReference type="EMBL" id="QSF43438.1"/>
    </source>
</evidence>
<sequence length="138" mass="15328">MFSNEIIVKGNYVSGTIKKNDGNKDSSRHPYILHSGLNFGSRGGTTWTADKLREIIVELENVIIEMDKQNGKQAKDICKYCTGRPLVDREPLMKAQLSDYTVFINSANCLEDSVIGGSVPHSLYGVKINYCPVCGRKL</sequence>
<protein>
    <submittedName>
        <fullName evidence="1">Uncharacterized protein</fullName>
    </submittedName>
</protein>
<dbReference type="RefSeq" id="WP_206101071.1">
    <property type="nucleotide sequence ID" value="NZ_CP070969.1"/>
</dbReference>
<dbReference type="Proteomes" id="UP000663452">
    <property type="component" value="Chromosome"/>
</dbReference>
<proteinExistence type="predicted"/>
<name>A0ABX7L9N0_9BACL</name>
<dbReference type="EMBL" id="CP070969">
    <property type="protein sequence ID" value="QSF43438.1"/>
    <property type="molecule type" value="Genomic_DNA"/>
</dbReference>
<evidence type="ECO:0000313" key="2">
    <source>
        <dbReference type="Proteomes" id="UP000663452"/>
    </source>
</evidence>
<organism evidence="1 2">
    <name type="scientific">Paenibacillus tianjinensis</name>
    <dbReference type="NCBI Taxonomy" id="2810347"/>
    <lineage>
        <taxon>Bacteria</taxon>
        <taxon>Bacillati</taxon>
        <taxon>Bacillota</taxon>
        <taxon>Bacilli</taxon>
        <taxon>Bacillales</taxon>
        <taxon>Paenibacillaceae</taxon>
        <taxon>Paenibacillus</taxon>
    </lineage>
</organism>